<dbReference type="InterPro" id="IPR022212">
    <property type="entry name" value="DUF3741"/>
</dbReference>
<organism evidence="4 5">
    <name type="scientific">Oldenlandia corymbosa var. corymbosa</name>
    <dbReference type="NCBI Taxonomy" id="529605"/>
    <lineage>
        <taxon>Eukaryota</taxon>
        <taxon>Viridiplantae</taxon>
        <taxon>Streptophyta</taxon>
        <taxon>Embryophyta</taxon>
        <taxon>Tracheophyta</taxon>
        <taxon>Spermatophyta</taxon>
        <taxon>Magnoliopsida</taxon>
        <taxon>eudicotyledons</taxon>
        <taxon>Gunneridae</taxon>
        <taxon>Pentapetalae</taxon>
        <taxon>asterids</taxon>
        <taxon>lamiids</taxon>
        <taxon>Gentianales</taxon>
        <taxon>Rubiaceae</taxon>
        <taxon>Rubioideae</taxon>
        <taxon>Spermacoceae</taxon>
        <taxon>Hedyotis-Oldenlandia complex</taxon>
        <taxon>Oldenlandia</taxon>
    </lineage>
</organism>
<reference evidence="4" key="1">
    <citation type="submission" date="2023-03" db="EMBL/GenBank/DDBJ databases">
        <authorList>
            <person name="Julca I."/>
        </authorList>
    </citation>
    <scope>NUCLEOTIDE SEQUENCE</scope>
</reference>
<evidence type="ECO:0000259" key="2">
    <source>
        <dbReference type="Pfam" id="PF12552"/>
    </source>
</evidence>
<dbReference type="Proteomes" id="UP001161247">
    <property type="component" value="Chromosome 2"/>
</dbReference>
<sequence length="907" mass="103039">MRNRSTEVFLPKSKNNQLKGTWGLADMFDFRNGNTHQKLLTDGRTMQRHNSDSEHLRKRPNFCDKCLDFEDACKIKVKDIMPEEFPNEKQLKKLLKAIKEQQNRTDNVHQSINSPKRAMKASQKASQVLRIGHRKEKMHICSHQYSSADELSLDHLTFTTMLERISGNIHQDGGRIEDVSRSTNPRFKQFGDINLQLLQMSAKAFIDQMYINRVYTSRAASSDKSTPFTDASEILRLNRDLFLQLLQDPNSLIVKHIQKVQFPKGQKEKRKLLCDSKSSESHSSAIRKYGDPESTMRIQKKNVNNHLWKKLKDRYGFSIKGSDCSGGSQIVVLQPVSKNRKHPENVFCQCSGFQSHKSFNQKGKNIKSRYFSLKEIKRKFKQAVGESRKEQNLVSFDDNRISSKRHSLRYAEMSVIRSTSSTRESTLSNDFKRMEKQQKPFSLMSCNGPEIESNKDHKSKKLNSLTRSGSKRDQVDIFEEAKRRLSERLKNVSAGEIVPRKQSLRTLEMILSSPDSPKNVLGASVPEEMKISSYSEMEKGKEVTWHTVQRTNKEVLPYGDSRFDDQLRTSYSKPHLPENTHDETEVHKNIDPAGEDLMHRGHISIPEERERVLADTADITSTGQRIETNRSPKVNGNGEGSRSADYPENHYHISSADCPSATAPEIPALQILDICKTREGHPSPVSVLEPFSPEDINSPTSTIHEQAGSPLQPRHIDFDDQLHVEPAEDPVIDVANCLEGDDYVAAYVRAVMQASELNFEELISGSVSSSPSLQHALDSYLFNNLGLFQAGTNSELNLLLDCIHEILVGIYYNYFGSSSPYLKFLKPSTRPFIPLEEANVVDQVVKEVSYYLLPEMGQPALDHLLSKDIAKSRSWIELHPHTEAIVIQMAEDVLQDSIVDTIAELQS</sequence>
<gene>
    <name evidence="4" type="ORF">OLC1_LOCUS5341</name>
</gene>
<name>A0AAV1CF97_OLDCO</name>
<evidence type="ECO:0000259" key="3">
    <source>
        <dbReference type="Pfam" id="PF14309"/>
    </source>
</evidence>
<feature type="domain" description="DUF3741" evidence="2">
    <location>
        <begin position="207"/>
        <end position="251"/>
    </location>
</feature>
<protein>
    <submittedName>
        <fullName evidence="4">OLC1v1029750C1</fullName>
    </submittedName>
</protein>
<dbReference type="PANTHER" id="PTHR47212:SF4">
    <property type="entry name" value="ADHESIN-LIKE PROTEIN, PUTATIVE (DUF3741)-RELATED"/>
    <property type="match status" value="1"/>
</dbReference>
<dbReference type="Pfam" id="PF14309">
    <property type="entry name" value="DUF4378"/>
    <property type="match status" value="1"/>
</dbReference>
<evidence type="ECO:0000313" key="4">
    <source>
        <dbReference type="EMBL" id="CAI9094087.1"/>
    </source>
</evidence>
<evidence type="ECO:0000313" key="5">
    <source>
        <dbReference type="Proteomes" id="UP001161247"/>
    </source>
</evidence>
<dbReference type="Pfam" id="PF12552">
    <property type="entry name" value="DUF3741"/>
    <property type="match status" value="1"/>
</dbReference>
<accession>A0AAV1CF97</accession>
<keyword evidence="5" id="KW-1185">Reference proteome</keyword>
<feature type="compositionally biased region" description="Polar residues" evidence="1">
    <location>
        <begin position="624"/>
        <end position="634"/>
    </location>
</feature>
<feature type="domain" description="DUF4378" evidence="3">
    <location>
        <begin position="746"/>
        <end position="896"/>
    </location>
</feature>
<feature type="region of interest" description="Disordered" evidence="1">
    <location>
        <begin position="447"/>
        <end position="468"/>
    </location>
</feature>
<feature type="region of interest" description="Disordered" evidence="1">
    <location>
        <begin position="624"/>
        <end position="645"/>
    </location>
</feature>
<dbReference type="InterPro" id="IPR025486">
    <property type="entry name" value="DUF4378"/>
</dbReference>
<evidence type="ECO:0000256" key="1">
    <source>
        <dbReference type="SAM" id="MobiDB-lite"/>
    </source>
</evidence>
<dbReference type="AlphaFoldDB" id="A0AAV1CF97"/>
<dbReference type="PANTHER" id="PTHR47212">
    <property type="entry name" value="ADHESIN-LIKE PROTEIN, PUTATIVE (DUF3741)-RELATED"/>
    <property type="match status" value="1"/>
</dbReference>
<dbReference type="EMBL" id="OX459119">
    <property type="protein sequence ID" value="CAI9094087.1"/>
    <property type="molecule type" value="Genomic_DNA"/>
</dbReference>
<proteinExistence type="predicted"/>